<dbReference type="InterPro" id="IPR031355">
    <property type="entry name" value="YBL010C/LAA2-like"/>
</dbReference>
<dbReference type="EMBL" id="JAPQKO010000006">
    <property type="protein sequence ID" value="KAJ5156173.1"/>
    <property type="molecule type" value="Genomic_DNA"/>
</dbReference>
<dbReference type="Pfam" id="PF17104">
    <property type="entry name" value="YBL010C_LAA2"/>
    <property type="match status" value="1"/>
</dbReference>
<keyword evidence="3" id="KW-1185">Reference proteome</keyword>
<sequence length="555" mass="59971">MSEVLPDQSTHLEPPSKTTELEDAGAPESGILFPAMLLNLKTAELTGLFAILASSDEDHFSDASEGHPRGQSSPQSGHTSPVPRTRVERVDDSPQHGEVPGTSAYKTREQDAVPDEITVVPENSQSRTHSPAGSTERPLTPSDSPIPQTMVEKVEPDFIAYGEVPGTEAHEKRQADAVPDVVKTAGLERPPSPPSSADTDAGNLPVPETKIFQVESNNLEDELPSRPRAHQRSPSDALPDAVETVPDPSISEAPPAGHEPPGQDQVGEDADAGDDFDEFVEEQDDMGDDDFGDFDDGFQEPEGVDAPAETITTQQPQALPSVPPLTDLDSFKSTSELLNSLQGTLDSLLPASQNLNSLPSVEPISDSAAIFSTERSLSLWSQLVAPPPLQPQNWVKSRIRRLFLVSLGVPVDLDEILPASKQKKLVLPSMDFDHLGATTPSHNQPHKEGETPQADSTARSGQAPTRQRTTRRGAAPAPELDLPGVRRLCATTDAALGGLTDEELKKHVQELERVTLRASTVLEYWLKRRDGLIGEKEAFEGVIENLVSHVRRVRK</sequence>
<feature type="compositionally biased region" description="Polar residues" evidence="1">
    <location>
        <begin position="121"/>
        <end position="133"/>
    </location>
</feature>
<comment type="caution">
    <text evidence="2">The sequence shown here is derived from an EMBL/GenBank/DDBJ whole genome shotgun (WGS) entry which is preliminary data.</text>
</comment>
<reference evidence="2" key="2">
    <citation type="journal article" date="2023" name="IMA Fungus">
        <title>Comparative genomic study of the Penicillium genus elucidates a diverse pangenome and 15 lateral gene transfer events.</title>
        <authorList>
            <person name="Petersen C."/>
            <person name="Sorensen T."/>
            <person name="Nielsen M.R."/>
            <person name="Sondergaard T.E."/>
            <person name="Sorensen J.L."/>
            <person name="Fitzpatrick D.A."/>
            <person name="Frisvad J.C."/>
            <person name="Nielsen K.L."/>
        </authorList>
    </citation>
    <scope>NUCLEOTIDE SEQUENCE</scope>
    <source>
        <strain evidence="2">IBT 21917</strain>
    </source>
</reference>
<dbReference type="AlphaFoldDB" id="A0A9W9HQS8"/>
<feature type="compositionally biased region" description="Acidic residues" evidence="1">
    <location>
        <begin position="266"/>
        <end position="303"/>
    </location>
</feature>
<dbReference type="OrthoDB" id="5378975at2759"/>
<dbReference type="PANTHER" id="PTHR38698:SF1">
    <property type="entry name" value="FUNGAL PROTEIN"/>
    <property type="match status" value="1"/>
</dbReference>
<gene>
    <name evidence="2" type="ORF">N7492_008976</name>
</gene>
<evidence type="ECO:0000256" key="1">
    <source>
        <dbReference type="SAM" id="MobiDB-lite"/>
    </source>
</evidence>
<name>A0A9W9HQS8_9EURO</name>
<feature type="region of interest" description="Disordered" evidence="1">
    <location>
        <begin position="432"/>
        <end position="480"/>
    </location>
</feature>
<feature type="compositionally biased region" description="Basic and acidic residues" evidence="1">
    <location>
        <begin position="85"/>
        <end position="95"/>
    </location>
</feature>
<proteinExistence type="predicted"/>
<feature type="region of interest" description="Disordered" evidence="1">
    <location>
        <begin position="59"/>
        <end position="304"/>
    </location>
</feature>
<dbReference type="PANTHER" id="PTHR38698">
    <property type="entry name" value="EXPRESSED PROTEIN"/>
    <property type="match status" value="1"/>
</dbReference>
<reference evidence="2" key="1">
    <citation type="submission" date="2022-11" db="EMBL/GenBank/DDBJ databases">
        <authorList>
            <person name="Petersen C."/>
        </authorList>
    </citation>
    <scope>NUCLEOTIDE SEQUENCE</scope>
    <source>
        <strain evidence="2">IBT 21917</strain>
    </source>
</reference>
<feature type="region of interest" description="Disordered" evidence="1">
    <location>
        <begin position="1"/>
        <end position="26"/>
    </location>
</feature>
<organism evidence="2 3">
    <name type="scientific">Penicillium capsulatum</name>
    <dbReference type="NCBI Taxonomy" id="69766"/>
    <lineage>
        <taxon>Eukaryota</taxon>
        <taxon>Fungi</taxon>
        <taxon>Dikarya</taxon>
        <taxon>Ascomycota</taxon>
        <taxon>Pezizomycotina</taxon>
        <taxon>Eurotiomycetes</taxon>
        <taxon>Eurotiomycetidae</taxon>
        <taxon>Eurotiales</taxon>
        <taxon>Aspergillaceae</taxon>
        <taxon>Penicillium</taxon>
    </lineage>
</organism>
<dbReference type="Proteomes" id="UP001146351">
    <property type="component" value="Unassembled WGS sequence"/>
</dbReference>
<protein>
    <submittedName>
        <fullName evidence="2">Uncharacterized protein</fullName>
    </submittedName>
</protein>
<accession>A0A9W9HQS8</accession>
<feature type="compositionally biased region" description="Polar residues" evidence="1">
    <location>
        <begin position="70"/>
        <end position="79"/>
    </location>
</feature>
<feature type="compositionally biased region" description="Polar residues" evidence="1">
    <location>
        <begin position="453"/>
        <end position="467"/>
    </location>
</feature>
<evidence type="ECO:0000313" key="2">
    <source>
        <dbReference type="EMBL" id="KAJ5156173.1"/>
    </source>
</evidence>
<feature type="compositionally biased region" description="Basic and acidic residues" evidence="1">
    <location>
        <begin position="59"/>
        <end position="68"/>
    </location>
</feature>
<evidence type="ECO:0000313" key="3">
    <source>
        <dbReference type="Proteomes" id="UP001146351"/>
    </source>
</evidence>